<name>A0A921QLV7_SORBI</name>
<gene>
    <name evidence="1" type="ORF">BDA96_07G109900</name>
</gene>
<dbReference type="EMBL" id="CM027686">
    <property type="protein sequence ID" value="KAG0523280.1"/>
    <property type="molecule type" value="Genomic_DNA"/>
</dbReference>
<proteinExistence type="predicted"/>
<reference evidence="1" key="1">
    <citation type="journal article" date="2019" name="BMC Genomics">
        <title>A new reference genome for Sorghum bicolor reveals high levels of sequence similarity between sweet and grain genotypes: implications for the genetics of sugar metabolism.</title>
        <authorList>
            <person name="Cooper E.A."/>
            <person name="Brenton Z.W."/>
            <person name="Flinn B.S."/>
            <person name="Jenkins J."/>
            <person name="Shu S."/>
            <person name="Flowers D."/>
            <person name="Luo F."/>
            <person name="Wang Y."/>
            <person name="Xia P."/>
            <person name="Barry K."/>
            <person name="Daum C."/>
            <person name="Lipzen A."/>
            <person name="Yoshinaga Y."/>
            <person name="Schmutz J."/>
            <person name="Saski C."/>
            <person name="Vermerris W."/>
            <person name="Kresovich S."/>
        </authorList>
    </citation>
    <scope>NUCLEOTIDE SEQUENCE</scope>
</reference>
<evidence type="ECO:0000313" key="2">
    <source>
        <dbReference type="Proteomes" id="UP000807115"/>
    </source>
</evidence>
<dbReference type="AlphaFoldDB" id="A0A921QLV7"/>
<dbReference type="Proteomes" id="UP000807115">
    <property type="component" value="Chromosome 7"/>
</dbReference>
<evidence type="ECO:0000313" key="1">
    <source>
        <dbReference type="EMBL" id="KAG0523280.1"/>
    </source>
</evidence>
<reference evidence="1" key="2">
    <citation type="submission" date="2020-10" db="EMBL/GenBank/DDBJ databases">
        <authorList>
            <person name="Cooper E.A."/>
            <person name="Brenton Z.W."/>
            <person name="Flinn B.S."/>
            <person name="Jenkins J."/>
            <person name="Shu S."/>
            <person name="Flowers D."/>
            <person name="Luo F."/>
            <person name="Wang Y."/>
            <person name="Xia P."/>
            <person name="Barry K."/>
            <person name="Daum C."/>
            <person name="Lipzen A."/>
            <person name="Yoshinaga Y."/>
            <person name="Schmutz J."/>
            <person name="Saski C."/>
            <person name="Vermerris W."/>
            <person name="Kresovich S."/>
        </authorList>
    </citation>
    <scope>NUCLEOTIDE SEQUENCE</scope>
</reference>
<sequence>MYHCSEEACMNLTFLLPQHDLSMTWPWTGCFMGKQKSKMIISEFFTSWAFAPSI</sequence>
<organism evidence="1 2">
    <name type="scientific">Sorghum bicolor</name>
    <name type="common">Sorghum</name>
    <name type="synonym">Sorghum vulgare</name>
    <dbReference type="NCBI Taxonomy" id="4558"/>
    <lineage>
        <taxon>Eukaryota</taxon>
        <taxon>Viridiplantae</taxon>
        <taxon>Streptophyta</taxon>
        <taxon>Embryophyta</taxon>
        <taxon>Tracheophyta</taxon>
        <taxon>Spermatophyta</taxon>
        <taxon>Magnoliopsida</taxon>
        <taxon>Liliopsida</taxon>
        <taxon>Poales</taxon>
        <taxon>Poaceae</taxon>
        <taxon>PACMAD clade</taxon>
        <taxon>Panicoideae</taxon>
        <taxon>Andropogonodae</taxon>
        <taxon>Andropogoneae</taxon>
        <taxon>Sorghinae</taxon>
        <taxon>Sorghum</taxon>
    </lineage>
</organism>
<accession>A0A921QLV7</accession>
<comment type="caution">
    <text evidence="1">The sequence shown here is derived from an EMBL/GenBank/DDBJ whole genome shotgun (WGS) entry which is preliminary data.</text>
</comment>
<protein>
    <submittedName>
        <fullName evidence="1">Uncharacterized protein</fullName>
    </submittedName>
</protein>